<organism evidence="2">
    <name type="scientific">Serratia fonticola</name>
    <dbReference type="NCBI Taxonomy" id="47917"/>
    <lineage>
        <taxon>Bacteria</taxon>
        <taxon>Pseudomonadati</taxon>
        <taxon>Pseudomonadota</taxon>
        <taxon>Gammaproteobacteria</taxon>
        <taxon>Enterobacterales</taxon>
        <taxon>Yersiniaceae</taxon>
        <taxon>Serratia</taxon>
    </lineage>
</organism>
<dbReference type="AlphaFoldDB" id="A0A4U9U4F3"/>
<evidence type="ECO:0000313" key="2">
    <source>
        <dbReference type="EMBL" id="VTR27736.1"/>
    </source>
</evidence>
<accession>A0A4U9U4F3</accession>
<dbReference type="EMBL" id="CABEEZ010000054">
    <property type="protein sequence ID" value="VTR27736.1"/>
    <property type="molecule type" value="Genomic_DNA"/>
</dbReference>
<protein>
    <submittedName>
        <fullName evidence="2">Acyl-CoA thioesterase 2</fullName>
        <ecNumber evidence="2">3.1.2.-</ecNumber>
    </submittedName>
</protein>
<dbReference type="Pfam" id="PF02551">
    <property type="entry name" value="Acyl_CoA_thio"/>
    <property type="match status" value="1"/>
</dbReference>
<reference evidence="2" key="1">
    <citation type="submission" date="2019-05" db="EMBL/GenBank/DDBJ databases">
        <authorList>
            <consortium name="Pathogen Informatics"/>
        </authorList>
    </citation>
    <scope>NUCLEOTIDE SEQUENCE [LARGE SCALE GENOMIC DNA]</scope>
    <source>
        <strain evidence="2">NCTC12965</strain>
    </source>
</reference>
<dbReference type="EC" id="3.1.2.-" evidence="2"/>
<gene>
    <name evidence="2" type="primary">tesB_3</name>
    <name evidence="2" type="ORF">NCTC12965_02605</name>
</gene>
<dbReference type="Gene3D" id="3.10.129.10">
    <property type="entry name" value="Hotdog Thioesterase"/>
    <property type="match status" value="1"/>
</dbReference>
<dbReference type="GO" id="GO:0016787">
    <property type="term" value="F:hydrolase activity"/>
    <property type="evidence" value="ECO:0007669"/>
    <property type="project" value="UniProtKB-KW"/>
</dbReference>
<proteinExistence type="predicted"/>
<name>A0A4U9U4F3_SERFO</name>
<dbReference type="InterPro" id="IPR025652">
    <property type="entry name" value="TesB_C"/>
</dbReference>
<dbReference type="InterPro" id="IPR029069">
    <property type="entry name" value="HotDog_dom_sf"/>
</dbReference>
<sequence length="124" mass="13746">MDDWLLYAVESTSASGARGFVRGQFYTRDGVLVATTVQRRRDPQARCLIEKGAMFPSPPQSLIQRILLVISILAVGYSHPGLPRFLLFRYAQPHHTAPATLKAINAATLDHTSVTTTLSNWIHT</sequence>
<feature type="domain" description="Acyl-CoA thioesterase 2 C-terminal" evidence="1">
    <location>
        <begin position="2"/>
        <end position="39"/>
    </location>
</feature>
<dbReference type="CDD" id="cd03444">
    <property type="entry name" value="Thioesterase_II_repeat1"/>
    <property type="match status" value="1"/>
</dbReference>
<dbReference type="SUPFAM" id="SSF54637">
    <property type="entry name" value="Thioesterase/thiol ester dehydrase-isomerase"/>
    <property type="match status" value="1"/>
</dbReference>
<evidence type="ECO:0000259" key="1">
    <source>
        <dbReference type="Pfam" id="PF02551"/>
    </source>
</evidence>
<keyword evidence="2" id="KW-0378">Hydrolase</keyword>